<feature type="compositionally biased region" description="Polar residues" evidence="1">
    <location>
        <begin position="7"/>
        <end position="20"/>
    </location>
</feature>
<gene>
    <name evidence="2" type="ORF">SCP_0200200</name>
</gene>
<dbReference type="GeneID" id="38775740"/>
<dbReference type="Proteomes" id="UP000287166">
    <property type="component" value="Unassembled WGS sequence"/>
</dbReference>
<dbReference type="RefSeq" id="XP_027609736.1">
    <property type="nucleotide sequence ID" value="XM_027753935.1"/>
</dbReference>
<dbReference type="AlphaFoldDB" id="A0A401G9L0"/>
<proteinExistence type="predicted"/>
<evidence type="ECO:0000313" key="3">
    <source>
        <dbReference type="Proteomes" id="UP000287166"/>
    </source>
</evidence>
<feature type="region of interest" description="Disordered" evidence="1">
    <location>
        <begin position="1"/>
        <end position="20"/>
    </location>
</feature>
<evidence type="ECO:0000313" key="2">
    <source>
        <dbReference type="EMBL" id="GBE78823.1"/>
    </source>
</evidence>
<protein>
    <submittedName>
        <fullName evidence="2">Uncharacterized protein</fullName>
    </submittedName>
</protein>
<comment type="caution">
    <text evidence="2">The sequence shown here is derived from an EMBL/GenBank/DDBJ whole genome shotgun (WGS) entry which is preliminary data.</text>
</comment>
<accession>A0A401G9L0</accession>
<sequence>MQEALNRASNNLGSSSNRNPCSLKSIFSTWMPTEPSRSQKTRCCVQSVYFEAGIEVRARRDEDVMVAIDAIVGVDNGITASVNEDAASW</sequence>
<keyword evidence="3" id="KW-1185">Reference proteome</keyword>
<name>A0A401G9L0_9APHY</name>
<dbReference type="InParanoid" id="A0A401G9L0"/>
<organism evidence="2 3">
    <name type="scientific">Sparassis crispa</name>
    <dbReference type="NCBI Taxonomy" id="139825"/>
    <lineage>
        <taxon>Eukaryota</taxon>
        <taxon>Fungi</taxon>
        <taxon>Dikarya</taxon>
        <taxon>Basidiomycota</taxon>
        <taxon>Agaricomycotina</taxon>
        <taxon>Agaricomycetes</taxon>
        <taxon>Polyporales</taxon>
        <taxon>Sparassidaceae</taxon>
        <taxon>Sparassis</taxon>
    </lineage>
</organism>
<dbReference type="EMBL" id="BFAD01000002">
    <property type="protein sequence ID" value="GBE78823.1"/>
    <property type="molecule type" value="Genomic_DNA"/>
</dbReference>
<reference evidence="2 3" key="1">
    <citation type="journal article" date="2018" name="Sci. Rep.">
        <title>Genome sequence of the cauliflower mushroom Sparassis crispa (Hanabiratake) and its association with beneficial usage.</title>
        <authorList>
            <person name="Kiyama R."/>
            <person name="Furutani Y."/>
            <person name="Kawaguchi K."/>
            <person name="Nakanishi T."/>
        </authorList>
    </citation>
    <scope>NUCLEOTIDE SEQUENCE [LARGE SCALE GENOMIC DNA]</scope>
</reference>
<evidence type="ECO:0000256" key="1">
    <source>
        <dbReference type="SAM" id="MobiDB-lite"/>
    </source>
</evidence>